<protein>
    <recommendedName>
        <fullName evidence="10">Peptidase M24 domain-containing protein</fullName>
    </recommendedName>
</protein>
<keyword evidence="6" id="KW-0645">Protease</keyword>
<dbReference type="PRINTS" id="PR00599">
    <property type="entry name" value="MAPEPTIDASE"/>
</dbReference>
<reference evidence="11" key="3">
    <citation type="submission" date="2025-09" db="UniProtKB">
        <authorList>
            <consortium name="Ensembl"/>
        </authorList>
    </citation>
    <scope>IDENTIFICATION</scope>
</reference>
<dbReference type="GO" id="GO:0006508">
    <property type="term" value="P:proteolysis"/>
    <property type="evidence" value="ECO:0007669"/>
    <property type="project" value="UniProtKB-KW"/>
</dbReference>
<feature type="compositionally biased region" description="Basic and acidic residues" evidence="9">
    <location>
        <begin position="54"/>
        <end position="78"/>
    </location>
</feature>
<dbReference type="Gene3D" id="3.90.230.10">
    <property type="entry name" value="Creatinase/methionine aminopeptidase superfamily"/>
    <property type="match status" value="1"/>
</dbReference>
<comment type="cofactor">
    <cofactor evidence="3">
        <name>Co(2+)</name>
        <dbReference type="ChEBI" id="CHEBI:48828"/>
    </cofactor>
</comment>
<feature type="domain" description="Peptidase M24" evidence="10">
    <location>
        <begin position="152"/>
        <end position="256"/>
    </location>
</feature>
<reference evidence="12" key="1">
    <citation type="submission" date="2016-04" db="EMBL/GenBank/DDBJ databases">
        <title>Polished mammalian reference genomes with single-molecule sequencing and chromosome conformation capture applied to the Capra hircus genome.</title>
        <authorList>
            <person name="Bickhart D.M."/>
            <person name="Koren S."/>
            <person name="Rosen B."/>
            <person name="Hastie A."/>
            <person name="Liachko I."/>
            <person name="Sullivan S.T."/>
            <person name="Burton J."/>
            <person name="Sayre B.L."/>
            <person name="Huson H.J."/>
            <person name="Lee J."/>
            <person name="Lam E."/>
            <person name="Kelley C.M."/>
            <person name="Hutchison J.L."/>
            <person name="Zhou Y."/>
            <person name="Sun J."/>
            <person name="Crisa A."/>
            <person name="Schwartz J.C."/>
            <person name="Hammond J.A."/>
            <person name="Schroeder S.G."/>
            <person name="Liu G.E."/>
            <person name="Dunham M."/>
            <person name="Shendure J."/>
            <person name="Sonstegard T.S."/>
            <person name="Phillippy A.M."/>
            <person name="Van Tassell C.P."/>
            <person name="Smith T.P."/>
        </authorList>
    </citation>
    <scope>NUCLEOTIDE SEQUENCE [LARGE SCALE GENOMIC DNA]</scope>
</reference>
<reference evidence="11" key="2">
    <citation type="submission" date="2025-08" db="UniProtKB">
        <authorList>
            <consortium name="Ensembl"/>
        </authorList>
    </citation>
    <scope>IDENTIFICATION</scope>
</reference>
<feature type="compositionally biased region" description="Basic residues" evidence="9">
    <location>
        <begin position="96"/>
        <end position="107"/>
    </location>
</feature>
<evidence type="ECO:0000256" key="9">
    <source>
        <dbReference type="SAM" id="MobiDB-lite"/>
    </source>
</evidence>
<feature type="compositionally biased region" description="Acidic residues" evidence="9">
    <location>
        <begin position="79"/>
        <end position="91"/>
    </location>
</feature>
<keyword evidence="8" id="KW-0378">Hydrolase</keyword>
<dbReference type="InterPro" id="IPR036005">
    <property type="entry name" value="Creatinase/aminopeptidase-like"/>
</dbReference>
<dbReference type="PANTHER" id="PTHR45777">
    <property type="entry name" value="METHIONINE AMINOPEPTIDASE 2"/>
    <property type="match status" value="1"/>
</dbReference>
<gene>
    <name evidence="11" type="primary">LOC102190867</name>
</gene>
<evidence type="ECO:0000256" key="7">
    <source>
        <dbReference type="ARBA" id="ARBA00022723"/>
    </source>
</evidence>
<proteinExistence type="predicted"/>
<evidence type="ECO:0000313" key="12">
    <source>
        <dbReference type="Proteomes" id="UP000291000"/>
    </source>
</evidence>
<dbReference type="AlphaFoldDB" id="A0A452E8R5"/>
<dbReference type="PANTHER" id="PTHR45777:SF2">
    <property type="entry name" value="METHIONINE AMINOPEPTIDASE 2"/>
    <property type="match status" value="1"/>
</dbReference>
<dbReference type="OMA" id="GRRSICH"/>
<dbReference type="InterPro" id="IPR001714">
    <property type="entry name" value="Pept_M24_MAP"/>
</dbReference>
<evidence type="ECO:0000313" key="11">
    <source>
        <dbReference type="Ensembl" id="ENSCHIP00000008383.1"/>
    </source>
</evidence>
<dbReference type="Proteomes" id="UP000291000">
    <property type="component" value="Unassembled WGS sequence"/>
</dbReference>
<evidence type="ECO:0000256" key="8">
    <source>
        <dbReference type="ARBA" id="ARBA00022801"/>
    </source>
</evidence>
<evidence type="ECO:0000259" key="10">
    <source>
        <dbReference type="Pfam" id="PF00557"/>
    </source>
</evidence>
<comment type="cofactor">
    <cofactor evidence="4">
        <name>Fe(2+)</name>
        <dbReference type="ChEBI" id="CHEBI:29033"/>
    </cofactor>
</comment>
<evidence type="ECO:0000256" key="4">
    <source>
        <dbReference type="ARBA" id="ARBA00001954"/>
    </source>
</evidence>
<evidence type="ECO:0000256" key="5">
    <source>
        <dbReference type="ARBA" id="ARBA00022438"/>
    </source>
</evidence>
<dbReference type="GO" id="GO:0004239">
    <property type="term" value="F:initiator methionyl aminopeptidase activity"/>
    <property type="evidence" value="ECO:0007669"/>
    <property type="project" value="UniProtKB-EC"/>
</dbReference>
<dbReference type="InterPro" id="IPR050247">
    <property type="entry name" value="Met_Aminopeptidase_Type2"/>
</dbReference>
<organism evidence="11 12">
    <name type="scientific">Capra hircus</name>
    <name type="common">Goat</name>
    <dbReference type="NCBI Taxonomy" id="9925"/>
    <lineage>
        <taxon>Eukaryota</taxon>
        <taxon>Metazoa</taxon>
        <taxon>Chordata</taxon>
        <taxon>Craniata</taxon>
        <taxon>Vertebrata</taxon>
        <taxon>Euteleostomi</taxon>
        <taxon>Mammalia</taxon>
        <taxon>Eutheria</taxon>
        <taxon>Laurasiatheria</taxon>
        <taxon>Artiodactyla</taxon>
        <taxon>Ruminantia</taxon>
        <taxon>Pecora</taxon>
        <taxon>Bovidae</taxon>
        <taxon>Caprinae</taxon>
        <taxon>Capra</taxon>
    </lineage>
</organism>
<name>A0A452E8R5_CAPHI</name>
<dbReference type="InterPro" id="IPR000994">
    <property type="entry name" value="Pept_M24"/>
</dbReference>
<evidence type="ECO:0000256" key="1">
    <source>
        <dbReference type="ARBA" id="ARBA00000294"/>
    </source>
</evidence>
<evidence type="ECO:0000256" key="2">
    <source>
        <dbReference type="ARBA" id="ARBA00001936"/>
    </source>
</evidence>
<dbReference type="Bgee" id="ENSCHIG00000011583">
    <property type="expression patterns" value="Expressed in longissimus thoracis muscle and 17 other cell types or tissues"/>
</dbReference>
<comment type="cofactor">
    <cofactor evidence="2">
        <name>Mn(2+)</name>
        <dbReference type="ChEBI" id="CHEBI:29035"/>
    </cofactor>
</comment>
<evidence type="ECO:0000256" key="6">
    <source>
        <dbReference type="ARBA" id="ARBA00022670"/>
    </source>
</evidence>
<feature type="region of interest" description="Disordered" evidence="9">
    <location>
        <begin position="1"/>
        <end position="120"/>
    </location>
</feature>
<keyword evidence="12" id="KW-1185">Reference proteome</keyword>
<dbReference type="GeneTree" id="ENSGT00940000155016"/>
<feature type="compositionally biased region" description="Basic residues" evidence="9">
    <location>
        <begin position="36"/>
        <end position="46"/>
    </location>
</feature>
<dbReference type="GO" id="GO:0046872">
    <property type="term" value="F:metal ion binding"/>
    <property type="evidence" value="ECO:0007669"/>
    <property type="project" value="UniProtKB-KW"/>
</dbReference>
<dbReference type="PROSITE" id="PS01202">
    <property type="entry name" value="MAP_2"/>
    <property type="match status" value="1"/>
</dbReference>
<accession>A0A452E8R5</accession>
<keyword evidence="7" id="KW-0479">Metal-binding</keyword>
<comment type="catalytic activity">
    <reaction evidence="1">
        <text>Release of N-terminal amino acids, preferentially methionine, from peptides and arylamides.</text>
        <dbReference type="EC" id="3.4.11.18"/>
    </reaction>
</comment>
<dbReference type="GO" id="GO:0005737">
    <property type="term" value="C:cytoplasm"/>
    <property type="evidence" value="ECO:0007669"/>
    <property type="project" value="TreeGrafter"/>
</dbReference>
<dbReference type="GO" id="GO:0008235">
    <property type="term" value="F:metalloexopeptidase activity"/>
    <property type="evidence" value="ECO:0007669"/>
    <property type="project" value="TreeGrafter"/>
</dbReference>
<keyword evidence="5" id="KW-0031">Aminopeptidase</keyword>
<dbReference type="SUPFAM" id="SSF55920">
    <property type="entry name" value="Creatinase/aminopeptidase"/>
    <property type="match status" value="1"/>
</dbReference>
<evidence type="ECO:0000256" key="3">
    <source>
        <dbReference type="ARBA" id="ARBA00001941"/>
    </source>
</evidence>
<dbReference type="Pfam" id="PF00557">
    <property type="entry name" value="Peptidase_M24"/>
    <property type="match status" value="1"/>
</dbReference>
<sequence length="272" mass="29551">MAGVEESPSCGSHLNGDLDPDDREEGAASTAEEAAKKKRRKKKKSKGAATGQQEPDKEAGASVDEVARQLERQALEEKERDDDDEDGDGDGDGATGKKKKKKKKRGPKVQTDPPSVPIYDLYPNGVFPKGQECEYPPTQDGEKLEDCSRKLIKENGLNAGLAFPTGCSLNNCAAHYTPNAGDTTVLQYDDICKIDFGTHISGRIIDCAFTVTFNPKYDTLLKAVKDATNTGIKCAGIDVRLCDVGEAIQEVMESYEVEIDGKTYQGRRSICH</sequence>
<dbReference type="STRING" id="9925.ENSCHIP00000008383"/>
<dbReference type="Ensembl" id="ENSCHIT00000016142.1">
    <property type="protein sequence ID" value="ENSCHIP00000008383.1"/>
    <property type="gene ID" value="ENSCHIG00000011583.1"/>
</dbReference>
<dbReference type="InterPro" id="IPR018349">
    <property type="entry name" value="Pept_M24A_MAP2_BS"/>
</dbReference>